<evidence type="ECO:0000313" key="5">
    <source>
        <dbReference type="Proteomes" id="UP001211065"/>
    </source>
</evidence>
<feature type="region of interest" description="Disordered" evidence="2">
    <location>
        <begin position="392"/>
        <end position="412"/>
    </location>
</feature>
<evidence type="ECO:0000259" key="3">
    <source>
        <dbReference type="PROSITE" id="PS50090"/>
    </source>
</evidence>
<feature type="coiled-coil region" evidence="1">
    <location>
        <begin position="147"/>
        <end position="231"/>
    </location>
</feature>
<dbReference type="InterPro" id="IPR001005">
    <property type="entry name" value="SANT/Myb"/>
</dbReference>
<dbReference type="SMART" id="SM00717">
    <property type="entry name" value="SANT"/>
    <property type="match status" value="2"/>
</dbReference>
<dbReference type="GO" id="GO:0051083">
    <property type="term" value="P:'de novo' cotranslational protein folding"/>
    <property type="evidence" value="ECO:0007669"/>
    <property type="project" value="InterPro"/>
</dbReference>
<dbReference type="PROSITE" id="PS50090">
    <property type="entry name" value="MYB_LIKE"/>
    <property type="match status" value="2"/>
</dbReference>
<organism evidence="4 5">
    <name type="scientific">Clydaea vesicula</name>
    <dbReference type="NCBI Taxonomy" id="447962"/>
    <lineage>
        <taxon>Eukaryota</taxon>
        <taxon>Fungi</taxon>
        <taxon>Fungi incertae sedis</taxon>
        <taxon>Chytridiomycota</taxon>
        <taxon>Chytridiomycota incertae sedis</taxon>
        <taxon>Chytridiomycetes</taxon>
        <taxon>Lobulomycetales</taxon>
        <taxon>Lobulomycetaceae</taxon>
        <taxon>Clydaea</taxon>
    </lineage>
</organism>
<dbReference type="InterPro" id="IPR054076">
    <property type="entry name" value="ZUO1-like_ZHD"/>
</dbReference>
<dbReference type="SUPFAM" id="SSF46689">
    <property type="entry name" value="Homeodomain-like"/>
    <property type="match status" value="2"/>
</dbReference>
<evidence type="ECO:0000313" key="4">
    <source>
        <dbReference type="EMBL" id="KAJ3219727.1"/>
    </source>
</evidence>
<dbReference type="PANTHER" id="PTHR43999:SF1">
    <property type="entry name" value="DNAJ HOMOLOG SUBFAMILY C MEMBER 2"/>
    <property type="match status" value="1"/>
</dbReference>
<dbReference type="CDD" id="cd00167">
    <property type="entry name" value="SANT"/>
    <property type="match status" value="2"/>
</dbReference>
<dbReference type="GO" id="GO:0006450">
    <property type="term" value="P:regulation of translational fidelity"/>
    <property type="evidence" value="ECO:0007669"/>
    <property type="project" value="InterPro"/>
</dbReference>
<evidence type="ECO:0000256" key="1">
    <source>
        <dbReference type="SAM" id="Coils"/>
    </source>
</evidence>
<sequence>MYSGIQKAWEVLGDSEKRAQWDSVDPAYDDEIPPLNAKGDFFDLYATLFHKTSRFSTIIPSGGVPKLGSIDDPKEKVEEFYSFWFHFQSNRSFEALDEDDLESASCREERRWLDRKNKAARTKRKKEDNARINKLIEQAFKLDPRIKKFKEEEKIRKEEKKQKKLEEIEKKEQEKKKKLEELEHMEQLKLKEERVQKEVLKKEKELLKKNIKKEKKTIKNLLKNLLDGEENQDKLEIILNAIVEIEDFVKFRETLEKFENNRSKLNSVFDEKYYEITKSISNLKMEEEKIQMEKELKQKEDKLYEENLRKMKSLPWTAKETATLIKAVKLFPGGVQERWDKIAEYINLHGGEDDETEAYKKMRERTSNECIQHQKAIQQGGVIQDRSKLQQDFKKKDDKVNPSMPKKLEEEKKTTIWTPQEQIILENSLRKYPANLFKSDPSERWKKIAAEFGDSKNLKEVKLRVKELQDLIKKKKELSGK</sequence>
<feature type="domain" description="Myb-like" evidence="3">
    <location>
        <begin position="409"/>
        <end position="469"/>
    </location>
</feature>
<keyword evidence="1" id="KW-0175">Coiled coil</keyword>
<proteinExistence type="predicted"/>
<dbReference type="AlphaFoldDB" id="A0AAD5U4W6"/>
<comment type="caution">
    <text evidence="4">The sequence shown here is derived from an EMBL/GenBank/DDBJ whole genome shotgun (WGS) entry which is preliminary data.</text>
</comment>
<protein>
    <submittedName>
        <fullName evidence="4">DnaJ (Hsp40), sub C, member 2</fullName>
    </submittedName>
</protein>
<dbReference type="InterPro" id="IPR009057">
    <property type="entry name" value="Homeodomain-like_sf"/>
</dbReference>
<name>A0AAD5U4W6_9FUNG</name>
<keyword evidence="5" id="KW-1185">Reference proteome</keyword>
<dbReference type="PANTHER" id="PTHR43999">
    <property type="entry name" value="DNAJ HOMOLOG SUBFAMILY C MEMBER 2"/>
    <property type="match status" value="1"/>
</dbReference>
<gene>
    <name evidence="4" type="primary">DNAJC2</name>
    <name evidence="4" type="ORF">HK099_004583</name>
</gene>
<evidence type="ECO:0000256" key="2">
    <source>
        <dbReference type="SAM" id="MobiDB-lite"/>
    </source>
</evidence>
<dbReference type="GO" id="GO:0030544">
    <property type="term" value="F:Hsp70 protein binding"/>
    <property type="evidence" value="ECO:0007669"/>
    <property type="project" value="InterPro"/>
</dbReference>
<reference evidence="4" key="1">
    <citation type="submission" date="2020-05" db="EMBL/GenBank/DDBJ databases">
        <title>Phylogenomic resolution of chytrid fungi.</title>
        <authorList>
            <person name="Stajich J.E."/>
            <person name="Amses K."/>
            <person name="Simmons R."/>
            <person name="Seto K."/>
            <person name="Myers J."/>
            <person name="Bonds A."/>
            <person name="Quandt C.A."/>
            <person name="Barry K."/>
            <person name="Liu P."/>
            <person name="Grigoriev I."/>
            <person name="Longcore J.E."/>
            <person name="James T.Y."/>
        </authorList>
    </citation>
    <scope>NUCLEOTIDE SEQUENCE</scope>
    <source>
        <strain evidence="4">JEL0476</strain>
    </source>
</reference>
<dbReference type="Pfam" id="PF23082">
    <property type="entry name" value="Myb_DNA-binding_2"/>
    <property type="match status" value="1"/>
</dbReference>
<dbReference type="Gene3D" id="1.10.10.60">
    <property type="entry name" value="Homeodomain-like"/>
    <property type="match status" value="2"/>
</dbReference>
<dbReference type="Pfam" id="PF21884">
    <property type="entry name" value="ZUO1-like_ZHD"/>
    <property type="match status" value="1"/>
</dbReference>
<dbReference type="InterPro" id="IPR044634">
    <property type="entry name" value="Zuotin/DnaJC2"/>
</dbReference>
<accession>A0AAD5U4W6</accession>
<dbReference type="EMBL" id="JADGJW010000329">
    <property type="protein sequence ID" value="KAJ3219727.1"/>
    <property type="molecule type" value="Genomic_DNA"/>
</dbReference>
<dbReference type="GO" id="GO:0005829">
    <property type="term" value="C:cytosol"/>
    <property type="evidence" value="ECO:0007669"/>
    <property type="project" value="TreeGrafter"/>
</dbReference>
<dbReference type="GO" id="GO:0043022">
    <property type="term" value="F:ribosome binding"/>
    <property type="evidence" value="ECO:0007669"/>
    <property type="project" value="InterPro"/>
</dbReference>
<dbReference type="Proteomes" id="UP001211065">
    <property type="component" value="Unassembled WGS sequence"/>
</dbReference>
<feature type="domain" description="Myb-like" evidence="3">
    <location>
        <begin position="308"/>
        <end position="370"/>
    </location>
</feature>
<feature type="coiled-coil region" evidence="1">
    <location>
        <begin position="280"/>
        <end position="309"/>
    </location>
</feature>